<dbReference type="AlphaFoldDB" id="A0A8K0WRH9"/>
<organism evidence="5 6">
    <name type="scientific">Stachybotrys elegans</name>
    <dbReference type="NCBI Taxonomy" id="80388"/>
    <lineage>
        <taxon>Eukaryota</taxon>
        <taxon>Fungi</taxon>
        <taxon>Dikarya</taxon>
        <taxon>Ascomycota</taxon>
        <taxon>Pezizomycotina</taxon>
        <taxon>Sordariomycetes</taxon>
        <taxon>Hypocreomycetidae</taxon>
        <taxon>Hypocreales</taxon>
        <taxon>Stachybotryaceae</taxon>
        <taxon>Stachybotrys</taxon>
    </lineage>
</organism>
<evidence type="ECO:0000256" key="4">
    <source>
        <dbReference type="ARBA" id="ARBA00049426"/>
    </source>
</evidence>
<gene>
    <name evidence="5" type="ORF">B0I35DRAFT_430747</name>
</gene>
<evidence type="ECO:0000256" key="3">
    <source>
        <dbReference type="ARBA" id="ARBA00023277"/>
    </source>
</evidence>
<comment type="similarity">
    <text evidence="2">Belongs to the glycosyl hydrolases 36 family.</text>
</comment>
<evidence type="ECO:0000313" key="6">
    <source>
        <dbReference type="Proteomes" id="UP000813444"/>
    </source>
</evidence>
<name>A0A8K0WRH9_9HYPO</name>
<comment type="catalytic activity">
    <reaction evidence="4">
        <text>alpha-D-galactosyl-(1-&gt;3)-1D-myo-inositol + sucrose = raffinose + myo-inositol</text>
        <dbReference type="Rhea" id="RHEA:20161"/>
        <dbReference type="ChEBI" id="CHEBI:16634"/>
        <dbReference type="ChEBI" id="CHEBI:17268"/>
        <dbReference type="ChEBI" id="CHEBI:17505"/>
        <dbReference type="ChEBI" id="CHEBI:17992"/>
        <dbReference type="EC" id="2.4.1.82"/>
    </reaction>
</comment>
<keyword evidence="3" id="KW-0119">Carbohydrate metabolism</keyword>
<keyword evidence="6" id="KW-1185">Reference proteome</keyword>
<dbReference type="InterPro" id="IPR017853">
    <property type="entry name" value="GH"/>
</dbReference>
<accession>A0A8K0WRH9</accession>
<dbReference type="Gene3D" id="3.20.20.70">
    <property type="entry name" value="Aldolase class I"/>
    <property type="match status" value="1"/>
</dbReference>
<dbReference type="GO" id="GO:0004557">
    <property type="term" value="F:alpha-galactosidase activity"/>
    <property type="evidence" value="ECO:0007669"/>
    <property type="project" value="UniProtKB-EC"/>
</dbReference>
<comment type="catalytic activity">
    <reaction evidence="1">
        <text>Hydrolysis of terminal, non-reducing alpha-D-galactose residues in alpha-D-galactosides, including galactose oligosaccharides, galactomannans and galactolipids.</text>
        <dbReference type="EC" id="3.2.1.22"/>
    </reaction>
</comment>
<comment type="caution">
    <text evidence="5">The sequence shown here is derived from an EMBL/GenBank/DDBJ whole genome shotgun (WGS) entry which is preliminary data.</text>
</comment>
<dbReference type="SUPFAM" id="SSF51445">
    <property type="entry name" value="(Trans)glycosidases"/>
    <property type="match status" value="1"/>
</dbReference>
<dbReference type="InterPro" id="IPR008811">
    <property type="entry name" value="Glycosyl_hydrolases_36"/>
</dbReference>
<dbReference type="PANTHER" id="PTHR31268">
    <property type="match status" value="1"/>
</dbReference>
<evidence type="ECO:0000256" key="1">
    <source>
        <dbReference type="ARBA" id="ARBA00001255"/>
    </source>
</evidence>
<evidence type="ECO:0000313" key="5">
    <source>
        <dbReference type="EMBL" id="KAH7320163.1"/>
    </source>
</evidence>
<dbReference type="EMBL" id="JAGPNK010000006">
    <property type="protein sequence ID" value="KAH7320163.1"/>
    <property type="molecule type" value="Genomic_DNA"/>
</dbReference>
<protein>
    <submittedName>
        <fullName evidence="5">Raffinose synthase Sip1</fullName>
    </submittedName>
</protein>
<dbReference type="Proteomes" id="UP000813444">
    <property type="component" value="Unassembled WGS sequence"/>
</dbReference>
<evidence type="ECO:0000256" key="2">
    <source>
        <dbReference type="ARBA" id="ARBA00007240"/>
    </source>
</evidence>
<dbReference type="Pfam" id="PF05691">
    <property type="entry name" value="Raffinose_syn"/>
    <property type="match status" value="1"/>
</dbReference>
<proteinExistence type="inferred from homology"/>
<dbReference type="PANTHER" id="PTHR31268:SF32">
    <property type="entry name" value="GALACTINOL--SUCROSE GALACTOSYLTRANSFERASE 2-RELATED"/>
    <property type="match status" value="1"/>
</dbReference>
<dbReference type="OrthoDB" id="4664297at2759"/>
<dbReference type="GO" id="GO:0047274">
    <property type="term" value="F:galactinol-sucrose galactosyltransferase activity"/>
    <property type="evidence" value="ECO:0007669"/>
    <property type="project" value="UniProtKB-EC"/>
</dbReference>
<reference evidence="5" key="1">
    <citation type="journal article" date="2021" name="Nat. Commun.">
        <title>Genetic determinants of endophytism in the Arabidopsis root mycobiome.</title>
        <authorList>
            <person name="Mesny F."/>
            <person name="Miyauchi S."/>
            <person name="Thiergart T."/>
            <person name="Pickel B."/>
            <person name="Atanasova L."/>
            <person name="Karlsson M."/>
            <person name="Huettel B."/>
            <person name="Barry K.W."/>
            <person name="Haridas S."/>
            <person name="Chen C."/>
            <person name="Bauer D."/>
            <person name="Andreopoulos W."/>
            <person name="Pangilinan J."/>
            <person name="LaButti K."/>
            <person name="Riley R."/>
            <person name="Lipzen A."/>
            <person name="Clum A."/>
            <person name="Drula E."/>
            <person name="Henrissat B."/>
            <person name="Kohler A."/>
            <person name="Grigoriev I.V."/>
            <person name="Martin F.M."/>
            <person name="Hacquard S."/>
        </authorList>
    </citation>
    <scope>NUCLEOTIDE SEQUENCE</scope>
    <source>
        <strain evidence="5">MPI-CAGE-CH-0235</strain>
    </source>
</reference>
<sequence length="869" mass="95649">MRIQIDQNNPAVTAQIQSYPPLGEVTPIPGSSATFTIVLIVPEFSGKQRWEVALWKSVDEGEWSEVIAASVAEDKAPVDLGSPSSSPRRHNFTAAVFFKAAIKFTLKFRPAGDSAWRWVRDELGLGDGLVISPPAPEYPPLAELIADLNPLWKVSKCASESPRTSLWSIEAKAAPAVDDKPGITDLEIGTPWGSCVRWFALIRQSAAWIAPRQGKDKFFLDKDAILCSFLSHKGQHIAILALSGSNEVLTVLRSTSRGSLSARATNDGIGEEKCTVFISVGNEFENAVASVMFQARKSAWSSGMSQTEYDNPADAADEVNPAWMENWYDGLGFCTWNALGKSLTDDKIYNALEALAKHDIKVSNLIIDDNWQSLEIKGESRFQDRWTDFEADPNTFPKGLKVTVATIRQRYPWIKHVAVWHALLGYWGGISTKGAIAEKYKTVEVPLSHHTGLPLDDRMVVVAKEDVGRLYSDFYNFLANAGIDSIKTDAQCMVDLWDSASARRELTKTYLNAWALSALRHFGAKAISCMSQVPQIIFYSQLPTSRPAIIVRNSEDFFPGDPSSHLWHLWTNAHNSIFSQYLNALPDWDMFQTIHEYSHCHAAARCVSGGPVYITDVPGRHNLDLIKQMTGTTTRGNTVVFRPSTLGKSIHPYTGFDDGLLLKIGGYHGLSGRGTSILAVFNISTRPVLEVLPLASFPGTLQEGQYVIRAHRTGRVSPPSIIGSPKSLLAASINVRSYEMFWASPLVTLKGTKSNRDILVAALGLLGKMTGCAAIASSSVKKLDNGRNLIVTRVKALGTLGLYISMLPELTIDDHFMITIQGKPIPVETVAMSKDDEHVLEIDIERAWKEMGLSSGWSNEVEVMTYFSA</sequence>
<dbReference type="InterPro" id="IPR013785">
    <property type="entry name" value="Aldolase_TIM"/>
</dbReference>